<dbReference type="AlphaFoldDB" id="A0A8S1HII7"/>
<dbReference type="SUPFAM" id="SSF57362">
    <property type="entry name" value="BPTI-like"/>
    <property type="match status" value="2"/>
</dbReference>
<dbReference type="PROSITE" id="PS50279">
    <property type="entry name" value="BPTI_KUNITZ_2"/>
    <property type="match status" value="2"/>
</dbReference>
<dbReference type="PRINTS" id="PR00759">
    <property type="entry name" value="BASICPTASE"/>
</dbReference>
<feature type="domain" description="BPTI/Kunitz inhibitor" evidence="1">
    <location>
        <begin position="83"/>
        <end position="135"/>
    </location>
</feature>
<protein>
    <recommendedName>
        <fullName evidence="1">BPTI/Kunitz inhibitor domain-containing protein</fullName>
    </recommendedName>
</protein>
<dbReference type="OrthoDB" id="4473401at2759"/>
<evidence type="ECO:0000313" key="2">
    <source>
        <dbReference type="EMBL" id="CAD6196461.1"/>
    </source>
</evidence>
<evidence type="ECO:0000259" key="1">
    <source>
        <dbReference type="PROSITE" id="PS50279"/>
    </source>
</evidence>
<sequence>MTDGWTKSSLKRNEQQGEAVEKARCDLIDFFDGFTSIASCHRLRSVNDRANNLSQMSCREPRGAVALMATLFVLAEAVNIPDCSAPRDLGDSCDTHASTSFYFDARTKVCQPFAYRGCGGNANRFSTAQECRAACVNRAKTVTSSAISANANVPAFVPVGKSHDQWRKADLCGGNYLVPNGKYILCSDGCPKNHNCVSDVCCPTKDYVCSLRDDNGTFEDGIEDRPRFAWNHDVKSCVRYSYYGANGNYNNFPNFQSCIKFCSSAQKLVS</sequence>
<proteinExistence type="predicted"/>
<dbReference type="Pfam" id="PF00014">
    <property type="entry name" value="Kunitz_BPTI"/>
    <property type="match status" value="2"/>
</dbReference>
<organism evidence="2 3">
    <name type="scientific">Caenorhabditis auriculariae</name>
    <dbReference type="NCBI Taxonomy" id="2777116"/>
    <lineage>
        <taxon>Eukaryota</taxon>
        <taxon>Metazoa</taxon>
        <taxon>Ecdysozoa</taxon>
        <taxon>Nematoda</taxon>
        <taxon>Chromadorea</taxon>
        <taxon>Rhabditida</taxon>
        <taxon>Rhabditina</taxon>
        <taxon>Rhabditomorpha</taxon>
        <taxon>Rhabditoidea</taxon>
        <taxon>Rhabditidae</taxon>
        <taxon>Peloderinae</taxon>
        <taxon>Caenorhabditis</taxon>
    </lineage>
</organism>
<dbReference type="SMART" id="SM00131">
    <property type="entry name" value="KU"/>
    <property type="match status" value="2"/>
</dbReference>
<dbReference type="InterPro" id="IPR020901">
    <property type="entry name" value="Prtase_inh_Kunz-CS"/>
</dbReference>
<dbReference type="InterPro" id="IPR036880">
    <property type="entry name" value="Kunitz_BPTI_sf"/>
</dbReference>
<dbReference type="InterPro" id="IPR053014">
    <property type="entry name" value="Cuticle_assoc_divergent"/>
</dbReference>
<dbReference type="GO" id="GO:0004867">
    <property type="term" value="F:serine-type endopeptidase inhibitor activity"/>
    <property type="evidence" value="ECO:0007669"/>
    <property type="project" value="InterPro"/>
</dbReference>
<accession>A0A8S1HII7</accession>
<dbReference type="EMBL" id="CAJGYM010000072">
    <property type="protein sequence ID" value="CAD6196461.1"/>
    <property type="molecule type" value="Genomic_DNA"/>
</dbReference>
<feature type="domain" description="BPTI/Kunitz inhibitor" evidence="1">
    <location>
        <begin position="209"/>
        <end position="262"/>
    </location>
</feature>
<gene>
    <name evidence="2" type="ORF">CAUJ_LOCUS12375</name>
</gene>
<evidence type="ECO:0000313" key="3">
    <source>
        <dbReference type="Proteomes" id="UP000835052"/>
    </source>
</evidence>
<dbReference type="PANTHER" id="PTHR46339">
    <property type="entry name" value="PROTEIN CBG15282-RELATED"/>
    <property type="match status" value="1"/>
</dbReference>
<dbReference type="InterPro" id="IPR002223">
    <property type="entry name" value="Kunitz_BPTI"/>
</dbReference>
<dbReference type="Proteomes" id="UP000835052">
    <property type="component" value="Unassembled WGS sequence"/>
</dbReference>
<comment type="caution">
    <text evidence="2">The sequence shown here is derived from an EMBL/GenBank/DDBJ whole genome shotgun (WGS) entry which is preliminary data.</text>
</comment>
<dbReference type="Gene3D" id="4.10.410.10">
    <property type="entry name" value="Pancreatic trypsin inhibitor Kunitz domain"/>
    <property type="match status" value="2"/>
</dbReference>
<dbReference type="CDD" id="cd00109">
    <property type="entry name" value="Kunitz-type"/>
    <property type="match status" value="1"/>
</dbReference>
<keyword evidence="3" id="KW-1185">Reference proteome</keyword>
<dbReference type="PANTHER" id="PTHR46339:SF10">
    <property type="entry name" value="BPTI_KUNITZ INHIBITOR DOMAIN-CONTAINING PROTEIN"/>
    <property type="match status" value="1"/>
</dbReference>
<dbReference type="PROSITE" id="PS00280">
    <property type="entry name" value="BPTI_KUNITZ_1"/>
    <property type="match status" value="1"/>
</dbReference>
<name>A0A8S1HII7_9PELO</name>
<reference evidence="2" key="1">
    <citation type="submission" date="2020-10" db="EMBL/GenBank/DDBJ databases">
        <authorList>
            <person name="Kikuchi T."/>
        </authorList>
    </citation>
    <scope>NUCLEOTIDE SEQUENCE</scope>
    <source>
        <strain evidence="2">NKZ352</strain>
    </source>
</reference>